<name>A0A3Q9G1D4_STRLT</name>
<reference evidence="1 2" key="1">
    <citation type="submission" date="2018-12" db="EMBL/GenBank/DDBJ databases">
        <title>The whole draft genome of Streptomyce luteoverticillatus CGMCC 15060.</title>
        <authorList>
            <person name="Feng Z."/>
            <person name="Chen G."/>
            <person name="Zhang J."/>
            <person name="Zhu H."/>
            <person name="Yu X."/>
            <person name="Zhang W."/>
            <person name="Zhang X."/>
        </authorList>
    </citation>
    <scope>NUCLEOTIDE SEQUENCE [LARGE SCALE GENOMIC DNA]</scope>
    <source>
        <strain evidence="1 2">CGMCC 15060</strain>
    </source>
</reference>
<dbReference type="RefSeq" id="WP_126917594.1">
    <property type="nucleotide sequence ID" value="NZ_CP034587.1"/>
</dbReference>
<dbReference type="SUPFAM" id="SSF109755">
    <property type="entry name" value="PhoU-like"/>
    <property type="match status" value="1"/>
</dbReference>
<accession>A0A3Q9G1D4</accession>
<dbReference type="EMBL" id="CP034587">
    <property type="protein sequence ID" value="AZQ75092.1"/>
    <property type="molecule type" value="Genomic_DNA"/>
</dbReference>
<dbReference type="OrthoDB" id="4251081at2"/>
<dbReference type="AlphaFoldDB" id="A0A3Q9G1D4"/>
<evidence type="ECO:0008006" key="3">
    <source>
        <dbReference type="Google" id="ProtNLM"/>
    </source>
</evidence>
<protein>
    <recommendedName>
        <fullName evidence="3">Phosphate uptake regulator PhoU</fullName>
    </recommendedName>
</protein>
<gene>
    <name evidence="1" type="ORF">EKH77_31585</name>
</gene>
<proteinExistence type="predicted"/>
<dbReference type="Proteomes" id="UP000267900">
    <property type="component" value="Chromosome"/>
</dbReference>
<keyword evidence="2" id="KW-1185">Reference proteome</keyword>
<sequence length="213" mass="21908">MSAEGAGGGTGDVFERVAGLLRLARTALSQATTVLFQPTAKGEKKMAAVDRALGELWQEAEDLASAGLATGADQNGDIRTVITDMYVGEDVGRMGVLARQVGDIAWARQTKPPLPGPVREAVRGIGEDCLALVGGAQDAVASPAAAPVTDAQLADIGAQHVRLCRVLLSGSASLDVVDAVDVSVLSRCYVESAQRAASVALHMALFRETAPAS</sequence>
<evidence type="ECO:0000313" key="2">
    <source>
        <dbReference type="Proteomes" id="UP000267900"/>
    </source>
</evidence>
<organism evidence="1 2">
    <name type="scientific">Streptomyces luteoverticillatus</name>
    <name type="common">Streptoverticillium luteoverticillatus</name>
    <dbReference type="NCBI Taxonomy" id="66425"/>
    <lineage>
        <taxon>Bacteria</taxon>
        <taxon>Bacillati</taxon>
        <taxon>Actinomycetota</taxon>
        <taxon>Actinomycetes</taxon>
        <taxon>Kitasatosporales</taxon>
        <taxon>Streptomycetaceae</taxon>
        <taxon>Streptomyces</taxon>
    </lineage>
</organism>
<evidence type="ECO:0000313" key="1">
    <source>
        <dbReference type="EMBL" id="AZQ75092.1"/>
    </source>
</evidence>